<keyword evidence="10 17" id="KW-0520">NAD</keyword>
<dbReference type="Pfam" id="PF03853">
    <property type="entry name" value="YjeF_N"/>
    <property type="match status" value="1"/>
</dbReference>
<keyword evidence="8 17" id="KW-0521">NADP</keyword>
<evidence type="ECO:0000259" key="20">
    <source>
        <dbReference type="PROSITE" id="PS51383"/>
    </source>
</evidence>
<evidence type="ECO:0000256" key="1">
    <source>
        <dbReference type="ARBA" id="ARBA00000013"/>
    </source>
</evidence>
<comment type="catalytic activity">
    <reaction evidence="1 18 19">
        <text>(6R)-NADHX = (6S)-NADHX</text>
        <dbReference type="Rhea" id="RHEA:32215"/>
        <dbReference type="ChEBI" id="CHEBI:64074"/>
        <dbReference type="ChEBI" id="CHEBI:64075"/>
        <dbReference type="EC" id="5.1.99.6"/>
    </reaction>
</comment>
<evidence type="ECO:0000256" key="13">
    <source>
        <dbReference type="ARBA" id="ARBA00023268"/>
    </source>
</evidence>
<reference evidence="22" key="1">
    <citation type="submission" date="2024-05" db="EMBL/GenBank/DDBJ databases">
        <title>Alkalihalobacillus sp. strain MEB203 novel alkaliphilic bacterium from Lonar Lake, India.</title>
        <authorList>
            <person name="Joshi A."/>
            <person name="Thite S."/>
            <person name="Mengade P."/>
        </authorList>
    </citation>
    <scope>NUCLEOTIDE SEQUENCE</scope>
    <source>
        <strain evidence="22">MEB 203</strain>
    </source>
</reference>
<gene>
    <name evidence="18" type="primary">nnrE</name>
    <name evidence="17" type="synonym">nnrD</name>
    <name evidence="22" type="ORF">N7Z68_14310</name>
</gene>
<dbReference type="InterPro" id="IPR000631">
    <property type="entry name" value="CARKD"/>
</dbReference>
<comment type="function">
    <text evidence="17">Catalyzes the dehydration of the S-form of NAD(P)HX at the expense of ADP, which is converted to AMP. Together with NAD(P)HX epimerase, which catalyzes the epimerization of the S- and R-forms, the enzyme allows the repair of both epimers of NAD(P)HX, a damaged form of NAD(P)H that is a result of enzymatic or heat-dependent hydration.</text>
</comment>
<dbReference type="PANTHER" id="PTHR12592:SF0">
    <property type="entry name" value="ATP-DEPENDENT (S)-NAD(P)H-HYDRATE DEHYDRATASE"/>
    <property type="match status" value="1"/>
</dbReference>
<comment type="cofactor">
    <cofactor evidence="17">
        <name>Mg(2+)</name>
        <dbReference type="ChEBI" id="CHEBI:18420"/>
    </cofactor>
</comment>
<dbReference type="PROSITE" id="PS51383">
    <property type="entry name" value="YJEF_C_3"/>
    <property type="match status" value="1"/>
</dbReference>
<evidence type="ECO:0000256" key="11">
    <source>
        <dbReference type="ARBA" id="ARBA00023235"/>
    </source>
</evidence>
<dbReference type="InterPro" id="IPR036652">
    <property type="entry name" value="YjeF_N_dom_sf"/>
</dbReference>
<feature type="binding site" evidence="18">
    <location>
        <position position="127"/>
    </location>
    <ligand>
        <name>K(+)</name>
        <dbReference type="ChEBI" id="CHEBI:29103"/>
    </ligand>
</feature>
<feature type="binding site" evidence="18">
    <location>
        <position position="58"/>
    </location>
    <ligand>
        <name>K(+)</name>
        <dbReference type="ChEBI" id="CHEBI:29103"/>
    </ligand>
</feature>
<evidence type="ECO:0000313" key="23">
    <source>
        <dbReference type="Proteomes" id="UP001148125"/>
    </source>
</evidence>
<feature type="binding site" evidence="17">
    <location>
        <position position="328"/>
    </location>
    <ligand>
        <name>(6S)-NADPHX</name>
        <dbReference type="ChEBI" id="CHEBI:64076"/>
    </ligand>
</feature>
<dbReference type="EC" id="4.2.1.136" evidence="19"/>
<dbReference type="NCBIfam" id="TIGR00196">
    <property type="entry name" value="yjeF_cterm"/>
    <property type="match status" value="1"/>
</dbReference>
<comment type="cofactor">
    <cofactor evidence="18 19">
        <name>K(+)</name>
        <dbReference type="ChEBI" id="CHEBI:29103"/>
    </cofactor>
    <text evidence="18 19">Binds 1 potassium ion per subunit.</text>
</comment>
<evidence type="ECO:0000256" key="3">
    <source>
        <dbReference type="ARBA" id="ARBA00006001"/>
    </source>
</evidence>
<comment type="similarity">
    <text evidence="3 19">In the N-terminal section; belongs to the NnrE/AIBP family.</text>
</comment>
<comment type="similarity">
    <text evidence="4 19">In the C-terminal section; belongs to the NnrD/CARKD family.</text>
</comment>
<feature type="binding site" evidence="18">
    <location>
        <position position="161"/>
    </location>
    <ligand>
        <name>(6S)-NADPHX</name>
        <dbReference type="ChEBI" id="CHEBI:64076"/>
    </ligand>
</feature>
<dbReference type="InterPro" id="IPR004443">
    <property type="entry name" value="YjeF_N_dom"/>
</dbReference>
<keyword evidence="11 18" id="KW-0413">Isomerase</keyword>
<evidence type="ECO:0000256" key="19">
    <source>
        <dbReference type="PIRNR" id="PIRNR017184"/>
    </source>
</evidence>
<feature type="domain" description="YjeF N-terminal" evidence="21">
    <location>
        <begin position="9"/>
        <end position="217"/>
    </location>
</feature>
<comment type="function">
    <text evidence="14 19">Bifunctional enzyme that catalyzes the epimerization of the S- and R-forms of NAD(P)HX and the dehydration of the S-form of NAD(P)HX at the expense of ADP, which is converted to AMP. This allows the repair of both epimers of NAD(P)HX, a damaged form of NAD(P)H that is a result of enzymatic or heat-dependent hydration.</text>
</comment>
<evidence type="ECO:0000259" key="21">
    <source>
        <dbReference type="PROSITE" id="PS51385"/>
    </source>
</evidence>
<evidence type="ECO:0000256" key="17">
    <source>
        <dbReference type="HAMAP-Rule" id="MF_01965"/>
    </source>
</evidence>
<evidence type="ECO:0000256" key="7">
    <source>
        <dbReference type="ARBA" id="ARBA00022840"/>
    </source>
</evidence>
<comment type="subunit">
    <text evidence="17">Homotetramer.</text>
</comment>
<comment type="catalytic activity">
    <reaction evidence="15 17 19">
        <text>(6S)-NADHX + ADP = AMP + phosphate + NADH + H(+)</text>
        <dbReference type="Rhea" id="RHEA:32223"/>
        <dbReference type="ChEBI" id="CHEBI:15378"/>
        <dbReference type="ChEBI" id="CHEBI:43474"/>
        <dbReference type="ChEBI" id="CHEBI:57945"/>
        <dbReference type="ChEBI" id="CHEBI:64074"/>
        <dbReference type="ChEBI" id="CHEBI:456215"/>
        <dbReference type="ChEBI" id="CHEBI:456216"/>
        <dbReference type="EC" id="4.2.1.136"/>
    </reaction>
</comment>
<evidence type="ECO:0000256" key="12">
    <source>
        <dbReference type="ARBA" id="ARBA00023239"/>
    </source>
</evidence>
<evidence type="ECO:0000256" key="8">
    <source>
        <dbReference type="ARBA" id="ARBA00022857"/>
    </source>
</evidence>
<evidence type="ECO:0000256" key="18">
    <source>
        <dbReference type="HAMAP-Rule" id="MF_01966"/>
    </source>
</evidence>
<keyword evidence="23" id="KW-1185">Reference proteome</keyword>
<keyword evidence="7 17" id="KW-0067">ATP-binding</keyword>
<comment type="caution">
    <text evidence="22">The sequence shown here is derived from an EMBL/GenBank/DDBJ whole genome shotgun (WGS) entry which is preliminary data.</text>
</comment>
<comment type="similarity">
    <text evidence="18">Belongs to the NnrE/AIBP family.</text>
</comment>
<evidence type="ECO:0000313" key="22">
    <source>
        <dbReference type="EMBL" id="MDE5414549.1"/>
    </source>
</evidence>
<feature type="binding site" evidence="17">
    <location>
        <position position="262"/>
    </location>
    <ligand>
        <name>(6S)-NADPHX</name>
        <dbReference type="ChEBI" id="CHEBI:64076"/>
    </ligand>
</feature>
<comment type="function">
    <text evidence="18">Catalyzes the epimerization of the S- and R-forms of NAD(P)HX, a damaged form of NAD(P)H that is a result of enzymatic or heat-dependent hydration. This is a prerequisite for the S-specific NAD(P)H-hydrate dehydratase to allow the repair of both epimers of NAD(P)HX.</text>
</comment>
<organism evidence="22 23">
    <name type="scientific">Alkalihalobacterium chitinilyticum</name>
    <dbReference type="NCBI Taxonomy" id="2980103"/>
    <lineage>
        <taxon>Bacteria</taxon>
        <taxon>Bacillati</taxon>
        <taxon>Bacillota</taxon>
        <taxon>Bacilli</taxon>
        <taxon>Bacillales</taxon>
        <taxon>Bacillaceae</taxon>
        <taxon>Alkalihalobacterium</taxon>
    </lineage>
</organism>
<dbReference type="RefSeq" id="WP_275119162.1">
    <property type="nucleotide sequence ID" value="NZ_JAOTPO010000009.1"/>
</dbReference>
<proteinExistence type="inferred from homology"/>
<evidence type="ECO:0000256" key="16">
    <source>
        <dbReference type="ARBA" id="ARBA00049209"/>
    </source>
</evidence>
<dbReference type="HAMAP" id="MF_01965">
    <property type="entry name" value="NADHX_dehydratase"/>
    <property type="match status" value="1"/>
</dbReference>
<dbReference type="Pfam" id="PF01256">
    <property type="entry name" value="Carb_kinase"/>
    <property type="match status" value="1"/>
</dbReference>
<feature type="binding site" evidence="18">
    <location>
        <begin position="131"/>
        <end position="137"/>
    </location>
    <ligand>
        <name>(6S)-NADPHX</name>
        <dbReference type="ChEBI" id="CHEBI:64076"/>
    </ligand>
</feature>
<dbReference type="PANTHER" id="PTHR12592">
    <property type="entry name" value="ATP-DEPENDENT (S)-NAD(P)H-HYDRATE DEHYDRATASE FAMILY MEMBER"/>
    <property type="match status" value="1"/>
</dbReference>
<feature type="binding site" evidence="17">
    <location>
        <position position="444"/>
    </location>
    <ligand>
        <name>AMP</name>
        <dbReference type="ChEBI" id="CHEBI:456215"/>
    </ligand>
</feature>
<keyword evidence="5 18" id="KW-0479">Metal-binding</keyword>
<evidence type="ECO:0000256" key="9">
    <source>
        <dbReference type="ARBA" id="ARBA00022958"/>
    </source>
</evidence>
<dbReference type="InterPro" id="IPR029056">
    <property type="entry name" value="Ribokinase-like"/>
</dbReference>
<comment type="similarity">
    <text evidence="17">Belongs to the NnrD/CARKD family.</text>
</comment>
<feature type="binding site" evidence="18">
    <location>
        <position position="142"/>
    </location>
    <ligand>
        <name>(6S)-NADPHX</name>
        <dbReference type="ChEBI" id="CHEBI:64076"/>
    </ligand>
</feature>
<dbReference type="CDD" id="cd01171">
    <property type="entry name" value="YXKO-related"/>
    <property type="match status" value="1"/>
</dbReference>
<dbReference type="InterPro" id="IPR017953">
    <property type="entry name" value="Carbohydrate_kinase_pred_CS"/>
</dbReference>
<dbReference type="Gene3D" id="3.40.50.10260">
    <property type="entry name" value="YjeF N-terminal domain"/>
    <property type="match status" value="1"/>
</dbReference>
<evidence type="ECO:0000256" key="14">
    <source>
        <dbReference type="ARBA" id="ARBA00025153"/>
    </source>
</evidence>
<evidence type="ECO:0000256" key="5">
    <source>
        <dbReference type="ARBA" id="ARBA00022723"/>
    </source>
</evidence>
<feature type="binding site" evidence="18">
    <location>
        <begin position="57"/>
        <end position="61"/>
    </location>
    <ligand>
        <name>(6S)-NADPHX</name>
        <dbReference type="ChEBI" id="CHEBI:64076"/>
    </ligand>
</feature>
<dbReference type="EMBL" id="JAOTPO010000009">
    <property type="protein sequence ID" value="MDE5414549.1"/>
    <property type="molecule type" value="Genomic_DNA"/>
</dbReference>
<feature type="binding site" evidence="17">
    <location>
        <begin position="415"/>
        <end position="419"/>
    </location>
    <ligand>
        <name>AMP</name>
        <dbReference type="ChEBI" id="CHEBI:456215"/>
    </ligand>
</feature>
<dbReference type="EC" id="5.1.99.6" evidence="19"/>
<feature type="domain" description="YjeF C-terminal" evidence="20">
    <location>
        <begin position="227"/>
        <end position="505"/>
    </location>
</feature>
<dbReference type="PROSITE" id="PS01050">
    <property type="entry name" value="YJEF_C_2"/>
    <property type="match status" value="1"/>
</dbReference>
<evidence type="ECO:0000256" key="15">
    <source>
        <dbReference type="ARBA" id="ARBA00048238"/>
    </source>
</evidence>
<evidence type="ECO:0000256" key="4">
    <source>
        <dbReference type="ARBA" id="ARBA00009524"/>
    </source>
</evidence>
<name>A0ABT5VGJ1_9BACI</name>
<evidence type="ECO:0000256" key="2">
    <source>
        <dbReference type="ARBA" id="ARBA00000909"/>
    </source>
</evidence>
<protein>
    <recommendedName>
        <fullName evidence="19">Bifunctional NAD(P)H-hydrate repair enzyme</fullName>
    </recommendedName>
    <alternativeName>
        <fullName evidence="19">Nicotinamide nucleotide repair protein</fullName>
    </alternativeName>
    <domain>
        <recommendedName>
            <fullName evidence="19">ADP-dependent (S)-NAD(P)H-hydrate dehydratase</fullName>
            <ecNumber evidence="19">4.2.1.136</ecNumber>
        </recommendedName>
        <alternativeName>
            <fullName evidence="19">ADP-dependent NAD(P)HX dehydratase</fullName>
        </alternativeName>
    </domain>
    <domain>
        <recommendedName>
            <fullName evidence="19">NAD(P)H-hydrate epimerase</fullName>
            <ecNumber evidence="19">5.1.99.6</ecNumber>
        </recommendedName>
    </domain>
</protein>
<dbReference type="HAMAP" id="MF_01966">
    <property type="entry name" value="NADHX_epimerase"/>
    <property type="match status" value="1"/>
</dbReference>
<dbReference type="NCBIfam" id="TIGR00197">
    <property type="entry name" value="yjeF_nterm"/>
    <property type="match status" value="1"/>
</dbReference>
<accession>A0ABT5VGJ1</accession>
<dbReference type="Gene3D" id="3.40.1190.20">
    <property type="match status" value="1"/>
</dbReference>
<sequence length="507" mass="54592">MRIVTAAEMYKMDTYTIEKVGIREDTLMESAGQAVAKLMIDKLNPSQTIMILAGAGNNGGDGFVIARILKSYGYRADLWIIPPPEKIKGAAKHALDVYLRSGYNVQYFTENEEKFFKLLSTYDVIIDCLLGIGVKGDLRAPYNVIIKEVNGLQSAQVISVDVPSGVAADGGNVIDAIKADATITIQNPKVGAFTYPAASYYGAVSVVDIGIPPLVVDECTERKELWTEKHVLKHLPTRQPHVHKGTNGKALLIGGSREMTGAVMLSAKAALRSGAGLLTVAVPDVIHSIVATHLLEAMYLPCATKKDHFQGELAIDFGRFDAVAVGPGMGRTAGGQKVVGEVLQQRVPVVLDADALFHVTELMLLLKERKEPTVLTPHSGEMARLCGISIEDVEEKRFELSKQFAVEYGVYLVLKGPFTIVTTPRGEQFVNPTGNAGLAKGGSGDVLTGMILAFIMQYTSVQAAVSNAVFVHGKAADLLLEGKHTHTDIIATDVIEKIPNALKLFQP</sequence>
<feature type="binding site" evidence="18">
    <location>
        <position position="164"/>
    </location>
    <ligand>
        <name>K(+)</name>
        <dbReference type="ChEBI" id="CHEBI:29103"/>
    </ligand>
</feature>
<comment type="catalytic activity">
    <reaction evidence="16 17 19">
        <text>(6S)-NADPHX + ADP = AMP + phosphate + NADPH + H(+)</text>
        <dbReference type="Rhea" id="RHEA:32235"/>
        <dbReference type="ChEBI" id="CHEBI:15378"/>
        <dbReference type="ChEBI" id="CHEBI:43474"/>
        <dbReference type="ChEBI" id="CHEBI:57783"/>
        <dbReference type="ChEBI" id="CHEBI:64076"/>
        <dbReference type="ChEBI" id="CHEBI:456215"/>
        <dbReference type="ChEBI" id="CHEBI:456216"/>
        <dbReference type="EC" id="4.2.1.136"/>
    </reaction>
</comment>
<evidence type="ECO:0000256" key="10">
    <source>
        <dbReference type="ARBA" id="ARBA00023027"/>
    </source>
</evidence>
<dbReference type="Proteomes" id="UP001148125">
    <property type="component" value="Unassembled WGS sequence"/>
</dbReference>
<evidence type="ECO:0000256" key="6">
    <source>
        <dbReference type="ARBA" id="ARBA00022741"/>
    </source>
</evidence>
<comment type="catalytic activity">
    <reaction evidence="2 18 19">
        <text>(6R)-NADPHX = (6S)-NADPHX</text>
        <dbReference type="Rhea" id="RHEA:32227"/>
        <dbReference type="ChEBI" id="CHEBI:64076"/>
        <dbReference type="ChEBI" id="CHEBI:64077"/>
        <dbReference type="EC" id="5.1.99.6"/>
    </reaction>
</comment>
<keyword evidence="9 18" id="KW-0630">Potassium</keyword>
<feature type="binding site" evidence="17">
    <location>
        <position position="378"/>
    </location>
    <ligand>
        <name>(6S)-NADPHX</name>
        <dbReference type="ChEBI" id="CHEBI:64076"/>
    </ligand>
</feature>
<feature type="binding site" evidence="17">
    <location>
        <position position="445"/>
    </location>
    <ligand>
        <name>(6S)-NADPHX</name>
        <dbReference type="ChEBI" id="CHEBI:64076"/>
    </ligand>
</feature>
<keyword evidence="6 17" id="KW-0547">Nucleotide-binding</keyword>
<dbReference type="InterPro" id="IPR030677">
    <property type="entry name" value="Nnr"/>
</dbReference>
<dbReference type="SUPFAM" id="SSF53613">
    <property type="entry name" value="Ribokinase-like"/>
    <property type="match status" value="1"/>
</dbReference>
<keyword evidence="12 17" id="KW-0456">Lyase</keyword>
<dbReference type="SUPFAM" id="SSF64153">
    <property type="entry name" value="YjeF N-terminal domain-like"/>
    <property type="match status" value="1"/>
</dbReference>
<dbReference type="PIRSF" id="PIRSF017184">
    <property type="entry name" value="Nnr"/>
    <property type="match status" value="1"/>
</dbReference>
<keyword evidence="13" id="KW-0511">Multifunctional enzyme</keyword>
<dbReference type="PROSITE" id="PS51385">
    <property type="entry name" value="YJEF_N"/>
    <property type="match status" value="1"/>
</dbReference>